<feature type="signal peptide" evidence="2">
    <location>
        <begin position="1"/>
        <end position="18"/>
    </location>
</feature>
<evidence type="ECO:0000313" key="3">
    <source>
        <dbReference type="EMBL" id="PIT39946.1"/>
    </source>
</evidence>
<feature type="chain" id="PRO_5014667149" description="Lipoprotein" evidence="2">
    <location>
        <begin position="19"/>
        <end position="150"/>
    </location>
</feature>
<evidence type="ECO:0000256" key="1">
    <source>
        <dbReference type="SAM" id="MobiDB-lite"/>
    </source>
</evidence>
<proteinExistence type="predicted"/>
<reference evidence="3" key="1">
    <citation type="journal article" date="2017" name="MBio">
        <title>Type VI secretion-mediated competition in the bee gut microbiome.</title>
        <authorList>
            <person name="Steele M.I."/>
            <person name="Kwong W.K."/>
            <person name="Powell J.E."/>
            <person name="Whiteley M."/>
            <person name="Moran N.A."/>
        </authorList>
    </citation>
    <scope>NUCLEOTIDE SEQUENCE [LARGE SCALE GENOMIC DNA]</scope>
    <source>
        <strain evidence="3">WkB273</strain>
    </source>
</reference>
<keyword evidence="4" id="KW-1185">Reference proteome</keyword>
<organism evidence="3 4">
    <name type="scientific">Snodgrassella alvi</name>
    <dbReference type="NCBI Taxonomy" id="1196083"/>
    <lineage>
        <taxon>Bacteria</taxon>
        <taxon>Pseudomonadati</taxon>
        <taxon>Pseudomonadota</taxon>
        <taxon>Betaproteobacteria</taxon>
        <taxon>Neisseriales</taxon>
        <taxon>Neisseriaceae</taxon>
        <taxon>Snodgrassella</taxon>
    </lineage>
</organism>
<keyword evidence="2" id="KW-0732">Signal</keyword>
<sequence length="150" mass="17008">MQIVKVSALLLISLLMFGCDNHKSVSDSQTSSKSVQSENSSALNKMQDDYISETKRYLPSKVAPNTDLVDIYKENNSVNYKYVIKENKKDLALAESEKVTAENLKKLYCSTNPELVKFREAFPNGVNHSYYIKDEKLFTVHLALSDCKTK</sequence>
<evidence type="ECO:0000256" key="2">
    <source>
        <dbReference type="SAM" id="SignalP"/>
    </source>
</evidence>
<feature type="compositionally biased region" description="Low complexity" evidence="1">
    <location>
        <begin position="26"/>
        <end position="41"/>
    </location>
</feature>
<dbReference type="PROSITE" id="PS51257">
    <property type="entry name" value="PROKAR_LIPOPROTEIN"/>
    <property type="match status" value="1"/>
</dbReference>
<dbReference type="EMBL" id="MEIL01000023">
    <property type="protein sequence ID" value="PIT39946.1"/>
    <property type="molecule type" value="Genomic_DNA"/>
</dbReference>
<comment type="caution">
    <text evidence="3">The sequence shown here is derived from an EMBL/GenBank/DDBJ whole genome shotgun (WGS) entry which is preliminary data.</text>
</comment>
<feature type="region of interest" description="Disordered" evidence="1">
    <location>
        <begin position="24"/>
        <end position="43"/>
    </location>
</feature>
<dbReference type="Proteomes" id="UP000230202">
    <property type="component" value="Unassembled WGS sequence"/>
</dbReference>
<dbReference type="AlphaFoldDB" id="A0A2N9X7T7"/>
<dbReference type="RefSeq" id="WP_100151875.1">
    <property type="nucleotide sequence ID" value="NZ_MEIL01000023.1"/>
</dbReference>
<protein>
    <recommendedName>
        <fullName evidence="5">Lipoprotein</fullName>
    </recommendedName>
</protein>
<evidence type="ECO:0008006" key="5">
    <source>
        <dbReference type="Google" id="ProtNLM"/>
    </source>
</evidence>
<evidence type="ECO:0000313" key="4">
    <source>
        <dbReference type="Proteomes" id="UP000230202"/>
    </source>
</evidence>
<gene>
    <name evidence="3" type="ORF">BHC54_04090</name>
</gene>
<name>A0A2N9X7T7_9NEIS</name>
<accession>A0A2N9X7T7</accession>